<feature type="transmembrane region" description="Helical" evidence="12">
    <location>
        <begin position="388"/>
        <end position="412"/>
    </location>
</feature>
<evidence type="ECO:0000256" key="10">
    <source>
        <dbReference type="ARBA" id="ARBA00039918"/>
    </source>
</evidence>
<dbReference type="SUPFAM" id="SSF103473">
    <property type="entry name" value="MFS general substrate transporter"/>
    <property type="match status" value="1"/>
</dbReference>
<dbReference type="PROSITE" id="PS00217">
    <property type="entry name" value="SUGAR_TRANSPORT_2"/>
    <property type="match status" value="1"/>
</dbReference>
<feature type="transmembrane region" description="Helical" evidence="12">
    <location>
        <begin position="258"/>
        <end position="280"/>
    </location>
</feature>
<dbReference type="CDD" id="cd17369">
    <property type="entry name" value="MFS_ShiA_like"/>
    <property type="match status" value="1"/>
</dbReference>
<dbReference type="EMBL" id="LR134355">
    <property type="protein sequence ID" value="VEG47855.1"/>
    <property type="molecule type" value="Genomic_DNA"/>
</dbReference>
<evidence type="ECO:0000256" key="7">
    <source>
        <dbReference type="ARBA" id="ARBA00022989"/>
    </source>
</evidence>
<feature type="transmembrane region" description="Helical" evidence="12">
    <location>
        <begin position="180"/>
        <end position="198"/>
    </location>
</feature>
<dbReference type="InterPro" id="IPR036259">
    <property type="entry name" value="MFS_trans_sf"/>
</dbReference>
<comment type="function">
    <text evidence="9">May be a proton symporter involved in the uptake of osmolytes such as proline and glycine betaine.</text>
</comment>
<comment type="subcellular location">
    <subcellularLocation>
        <location evidence="1">Cell membrane</location>
        <topology evidence="1">Multi-pass membrane protein</topology>
    </subcellularLocation>
</comment>
<keyword evidence="8 12" id="KW-0472">Membrane</keyword>
<evidence type="ECO:0000256" key="3">
    <source>
        <dbReference type="ARBA" id="ARBA00022448"/>
    </source>
</evidence>
<dbReference type="InterPro" id="IPR011701">
    <property type="entry name" value="MFS"/>
</dbReference>
<evidence type="ECO:0000259" key="13">
    <source>
        <dbReference type="PROSITE" id="PS50850"/>
    </source>
</evidence>
<dbReference type="AlphaFoldDB" id="A0A448I6F8"/>
<evidence type="ECO:0000256" key="11">
    <source>
        <dbReference type="SAM" id="MobiDB-lite"/>
    </source>
</evidence>
<dbReference type="PROSITE" id="PS50850">
    <property type="entry name" value="MFS"/>
    <property type="match status" value="1"/>
</dbReference>
<feature type="transmembrane region" description="Helical" evidence="12">
    <location>
        <begin position="349"/>
        <end position="376"/>
    </location>
</feature>
<organism evidence="14 15">
    <name type="scientific">Mycolicibacterium chitae</name>
    <name type="common">Mycobacterium chitae</name>
    <dbReference type="NCBI Taxonomy" id="1792"/>
    <lineage>
        <taxon>Bacteria</taxon>
        <taxon>Bacillati</taxon>
        <taxon>Actinomycetota</taxon>
        <taxon>Actinomycetes</taxon>
        <taxon>Mycobacteriales</taxon>
        <taxon>Mycobacteriaceae</taxon>
        <taxon>Mycolicibacterium</taxon>
    </lineage>
</organism>
<dbReference type="Proteomes" id="UP000282551">
    <property type="component" value="Chromosome"/>
</dbReference>
<evidence type="ECO:0000256" key="8">
    <source>
        <dbReference type="ARBA" id="ARBA00023136"/>
    </source>
</evidence>
<dbReference type="Gene3D" id="1.20.1250.20">
    <property type="entry name" value="MFS general substrate transporter like domains"/>
    <property type="match status" value="2"/>
</dbReference>
<feature type="transmembrane region" description="Helical" evidence="12">
    <location>
        <begin position="67"/>
        <end position="84"/>
    </location>
</feature>
<evidence type="ECO:0000313" key="14">
    <source>
        <dbReference type="EMBL" id="VEG47855.1"/>
    </source>
</evidence>
<feature type="transmembrane region" description="Helical" evidence="12">
    <location>
        <begin position="204"/>
        <end position="225"/>
    </location>
</feature>
<feature type="transmembrane region" description="Helical" evidence="12">
    <location>
        <begin position="105"/>
        <end position="125"/>
    </location>
</feature>
<protein>
    <recommendedName>
        <fullName evidence="10">Putative proline/betaine transporter</fullName>
    </recommendedName>
</protein>
<evidence type="ECO:0000256" key="1">
    <source>
        <dbReference type="ARBA" id="ARBA00004651"/>
    </source>
</evidence>
<name>A0A448I6F8_MYCCI</name>
<dbReference type="GO" id="GO:0005886">
    <property type="term" value="C:plasma membrane"/>
    <property type="evidence" value="ECO:0007669"/>
    <property type="project" value="UniProtKB-SubCell"/>
</dbReference>
<feature type="region of interest" description="Disordered" evidence="11">
    <location>
        <begin position="1"/>
        <end position="26"/>
    </location>
</feature>
<dbReference type="FunFam" id="1.20.1250.20:FF:000001">
    <property type="entry name" value="Dicarboxylate MFS transporter"/>
    <property type="match status" value="1"/>
</dbReference>
<keyword evidence="6" id="KW-0769">Symport</keyword>
<evidence type="ECO:0000256" key="6">
    <source>
        <dbReference type="ARBA" id="ARBA00022847"/>
    </source>
</evidence>
<evidence type="ECO:0000256" key="9">
    <source>
        <dbReference type="ARBA" id="ARBA00037295"/>
    </source>
</evidence>
<feature type="compositionally biased region" description="Low complexity" evidence="11">
    <location>
        <begin position="14"/>
        <end position="26"/>
    </location>
</feature>
<evidence type="ECO:0000256" key="12">
    <source>
        <dbReference type="SAM" id="Phobius"/>
    </source>
</evidence>
<dbReference type="InterPro" id="IPR020846">
    <property type="entry name" value="MFS_dom"/>
</dbReference>
<dbReference type="PROSITE" id="PS00216">
    <property type="entry name" value="SUGAR_TRANSPORT_1"/>
    <property type="match status" value="1"/>
</dbReference>
<dbReference type="GO" id="GO:0015293">
    <property type="term" value="F:symporter activity"/>
    <property type="evidence" value="ECO:0007669"/>
    <property type="project" value="UniProtKB-KW"/>
</dbReference>
<keyword evidence="4" id="KW-1003">Cell membrane</keyword>
<keyword evidence="3" id="KW-0813">Transport</keyword>
<proteinExistence type="inferred from homology"/>
<evidence type="ECO:0000256" key="5">
    <source>
        <dbReference type="ARBA" id="ARBA00022692"/>
    </source>
</evidence>
<dbReference type="OrthoDB" id="8953821at2"/>
<feature type="transmembrane region" description="Helical" evidence="12">
    <location>
        <begin position="324"/>
        <end position="343"/>
    </location>
</feature>
<dbReference type="PANTHER" id="PTHR43045">
    <property type="entry name" value="SHIKIMATE TRANSPORTER"/>
    <property type="match status" value="1"/>
</dbReference>
<evidence type="ECO:0000313" key="15">
    <source>
        <dbReference type="Proteomes" id="UP000282551"/>
    </source>
</evidence>
<gene>
    <name evidence="14" type="primary">yhjE_3</name>
    <name evidence="14" type="ORF">NCTC10485_02147</name>
</gene>
<keyword evidence="5 12" id="KW-0812">Transmembrane</keyword>
<keyword evidence="15" id="KW-1185">Reference proteome</keyword>
<evidence type="ECO:0000256" key="4">
    <source>
        <dbReference type="ARBA" id="ARBA00022475"/>
    </source>
</evidence>
<accession>A0A448I6F8</accession>
<comment type="similarity">
    <text evidence="2">Belongs to the major facilitator superfamily. Metabolite:H+ Symporter (MHS) family (TC 2.A.1.6) family.</text>
</comment>
<feature type="transmembrane region" description="Helical" evidence="12">
    <location>
        <begin position="292"/>
        <end position="312"/>
    </location>
</feature>
<dbReference type="Pfam" id="PF07690">
    <property type="entry name" value="MFS_1"/>
    <property type="match status" value="1"/>
</dbReference>
<feature type="transmembrane region" description="Helical" evidence="12">
    <location>
        <begin position="418"/>
        <end position="436"/>
    </location>
</feature>
<dbReference type="PANTHER" id="PTHR43045:SF1">
    <property type="entry name" value="SHIKIMATE TRANSPORTER"/>
    <property type="match status" value="1"/>
</dbReference>
<keyword evidence="7 12" id="KW-1133">Transmembrane helix</keyword>
<evidence type="ECO:0000256" key="2">
    <source>
        <dbReference type="ARBA" id="ARBA00008240"/>
    </source>
</evidence>
<sequence length="446" mass="46820">MPAESTANRPPAPELAATAETPAPTSSPLKAAIASLVGTSIEWYDYFVYGLAAALVFGPLFFPTYSAGAGTLAAFATYSVGFLARRLGGVVMGHFGDKIGRKSMLVTSLLLMGFSTVGIGLLPTYETIGVWAPILLVSLRFLQGFGVGGEWSGAVLIAVEHAPAARRTFYGSFPQMGVPAGLILANVVFLAVTAAISPEAFISWGWRIPFLGSAILIIVGLVLRLKLDETPAFKTVMNERAEPRLPIVAVIRDHWSEVGLIAGAFIGINAVAYIFMAYLLNYSTTALNLDRTVILIVSLLAAGVWLVVTPVAAGLSDRIGRRRVLTIGSAALCAWALVLFPLVDTRSTAAIVLVMVGVAVAMGIVYGPMAALFAGLFPAEIRYSGASIGYQIGSILGGGIAPTVATGLYTATNTSLSITIYLGVVTTLSLLCLTALTRQTRPTWTN</sequence>
<feature type="domain" description="Major facilitator superfamily (MFS) profile" evidence="13">
    <location>
        <begin position="31"/>
        <end position="441"/>
    </location>
</feature>
<dbReference type="InterPro" id="IPR005829">
    <property type="entry name" value="Sugar_transporter_CS"/>
</dbReference>
<reference evidence="14 15" key="1">
    <citation type="submission" date="2018-12" db="EMBL/GenBank/DDBJ databases">
        <authorList>
            <consortium name="Pathogen Informatics"/>
        </authorList>
    </citation>
    <scope>NUCLEOTIDE SEQUENCE [LARGE SCALE GENOMIC DNA]</scope>
    <source>
        <strain evidence="14 15">NCTC10485</strain>
    </source>
</reference>
<dbReference type="RefSeq" id="WP_126333731.1">
    <property type="nucleotide sequence ID" value="NZ_AP022604.1"/>
</dbReference>